<evidence type="ECO:0000313" key="4">
    <source>
        <dbReference type="Proteomes" id="UP000642144"/>
    </source>
</evidence>
<dbReference type="InterPro" id="IPR012495">
    <property type="entry name" value="TadE-like_dom"/>
</dbReference>
<dbReference type="RefSeq" id="WP_161058114.1">
    <property type="nucleotide sequence ID" value="NZ_WWCT01000039.1"/>
</dbReference>
<name>A0ABW9W8W6_9BURK</name>
<sequence>MRVPNFLRRRQSGSAVVEMALVAPVVLLLMFAILEFSIIFFTTMSMQYAVREGTRYGITGRTDQDTSSTPARFQAMINVMRNSSAGMYDMVAPVISVNGATYASSANYSSSMFGGPDDIVVIRLDCTWTLRTPLIGAFFKNGKLNFAVAATMKNESWSS</sequence>
<keyword evidence="1" id="KW-0472">Membrane</keyword>
<dbReference type="EMBL" id="WWCT01000039">
    <property type="protein sequence ID" value="MYN30456.1"/>
    <property type="molecule type" value="Genomic_DNA"/>
</dbReference>
<comment type="caution">
    <text evidence="3">The sequence shown here is derived from an EMBL/GenBank/DDBJ whole genome shotgun (WGS) entry which is preliminary data.</text>
</comment>
<evidence type="ECO:0000313" key="3">
    <source>
        <dbReference type="EMBL" id="MYN30456.1"/>
    </source>
</evidence>
<evidence type="ECO:0000256" key="1">
    <source>
        <dbReference type="SAM" id="Phobius"/>
    </source>
</evidence>
<dbReference type="Proteomes" id="UP000642144">
    <property type="component" value="Unassembled WGS sequence"/>
</dbReference>
<organism evidence="3 4">
    <name type="scientific">Duganella levis</name>
    <dbReference type="NCBI Taxonomy" id="2692169"/>
    <lineage>
        <taxon>Bacteria</taxon>
        <taxon>Pseudomonadati</taxon>
        <taxon>Pseudomonadota</taxon>
        <taxon>Betaproteobacteria</taxon>
        <taxon>Burkholderiales</taxon>
        <taxon>Oxalobacteraceae</taxon>
        <taxon>Telluria group</taxon>
        <taxon>Duganella</taxon>
    </lineage>
</organism>
<keyword evidence="1" id="KW-1133">Transmembrane helix</keyword>
<feature type="domain" description="TadE-like" evidence="2">
    <location>
        <begin position="13"/>
        <end position="55"/>
    </location>
</feature>
<evidence type="ECO:0000259" key="2">
    <source>
        <dbReference type="Pfam" id="PF07811"/>
    </source>
</evidence>
<dbReference type="Pfam" id="PF07811">
    <property type="entry name" value="TadE"/>
    <property type="match status" value="1"/>
</dbReference>
<feature type="transmembrane region" description="Helical" evidence="1">
    <location>
        <begin position="20"/>
        <end position="41"/>
    </location>
</feature>
<keyword evidence="4" id="KW-1185">Reference proteome</keyword>
<gene>
    <name evidence="3" type="ORF">GTP69_29020</name>
</gene>
<proteinExistence type="predicted"/>
<protein>
    <submittedName>
        <fullName evidence="3">Pilus assembly protein</fullName>
    </submittedName>
</protein>
<keyword evidence="1" id="KW-0812">Transmembrane</keyword>
<reference evidence="3 4" key="1">
    <citation type="submission" date="2019-12" db="EMBL/GenBank/DDBJ databases">
        <title>Novel species isolated from a subtropical stream in China.</title>
        <authorList>
            <person name="Lu H."/>
        </authorList>
    </citation>
    <scope>NUCLEOTIDE SEQUENCE [LARGE SCALE GENOMIC DNA]</scope>
    <source>
        <strain evidence="3 4">CY42W</strain>
    </source>
</reference>
<accession>A0ABW9W8W6</accession>